<evidence type="ECO:0000313" key="3">
    <source>
        <dbReference type="Proteomes" id="UP000076923"/>
    </source>
</evidence>
<dbReference type="Pfam" id="PF13091">
    <property type="entry name" value="PLDc_2"/>
    <property type="match status" value="1"/>
</dbReference>
<dbReference type="Gene3D" id="3.30.870.10">
    <property type="entry name" value="Endonuclease Chain A"/>
    <property type="match status" value="1"/>
</dbReference>
<dbReference type="EMBL" id="LVWE01000089">
    <property type="protein sequence ID" value="OAD40325.1"/>
    <property type="molecule type" value="Genomic_DNA"/>
</dbReference>
<dbReference type="InterPro" id="IPR025202">
    <property type="entry name" value="PLD-like_dom"/>
</dbReference>
<dbReference type="PROSITE" id="PS50035">
    <property type="entry name" value="PLD"/>
    <property type="match status" value="1"/>
</dbReference>
<dbReference type="STRING" id="1333662.LPB303_16880"/>
<evidence type="ECO:0000313" key="2">
    <source>
        <dbReference type="EMBL" id="OAD40325.1"/>
    </source>
</evidence>
<protein>
    <recommendedName>
        <fullName evidence="1">PLD phosphodiesterase domain-containing protein</fullName>
    </recommendedName>
</protein>
<comment type="caution">
    <text evidence="2">The sequence shown here is derived from an EMBL/GenBank/DDBJ whole genome shotgun (WGS) entry which is preliminary data.</text>
</comment>
<evidence type="ECO:0000259" key="1">
    <source>
        <dbReference type="PROSITE" id="PS50035"/>
    </source>
</evidence>
<dbReference type="RefSeq" id="WP_068453049.1">
    <property type="nucleotide sequence ID" value="NZ_CP150660.1"/>
</dbReference>
<sequence length="529" mass="63485">MKTTFLGNGLDSGKKNNVGKQLAKSFESKDYKKFYGFVAFATLSGFKPFMSELEIAKSNYEEIKLFIGIDHKITSEEALEFLLKENIETYIYYDEDNHRKIYHPKLFLFEGNNTSRIIIGSSNLTHQALYSNVEASIQLDLELDDLNTLTEIKDYYSSLLDLSSPNLKLLSNEYLELLKKQGLLSNGDNDEEDNDDDDHRTKKKYEYDKKFTESDKEKFNTILERYLLYKQTKRPDGIVSKHAKDRELFRWYQKMHALYNQDNNSLPFVYFERLLEADFPFDGIGRKRKQLLKWKEDFQKVLEYKNKVDPDKKYTYVPQFKNKSNEYYEVGLWCAQQKQRRKGNKNYGMEWSQFEEDKMNSINFVWDVSTLGFRTTEDKWSDTYVELENYYSNKKNYKTVPSQKTYIGHWLSDQMSFKTRQDRENRNDLLSIEKEKMLGKLLNENGVEWEWRKQKERESIQSKIKSWQFVEKLKNEGKIKEFREQNPKVLKKYRDDVAQLRSHTKRWNNEKNKWKYELVDKVGFPYKKE</sequence>
<dbReference type="SUPFAM" id="SSF56024">
    <property type="entry name" value="Phospholipase D/nuclease"/>
    <property type="match status" value="1"/>
</dbReference>
<dbReference type="AlphaFoldDB" id="A0A176SYK8"/>
<dbReference type="Proteomes" id="UP000076923">
    <property type="component" value="Unassembled WGS sequence"/>
</dbReference>
<dbReference type="OrthoDB" id="7056491at2"/>
<dbReference type="GO" id="GO:0006793">
    <property type="term" value="P:phosphorus metabolic process"/>
    <property type="evidence" value="ECO:0007669"/>
    <property type="project" value="UniProtKB-ARBA"/>
</dbReference>
<reference evidence="2 3" key="1">
    <citation type="submission" date="2016-02" db="EMBL/GenBank/DDBJ databases">
        <title>Draft genome sequence of Polaribacter atrinae KACC17473.</title>
        <authorList>
            <person name="Shin S.-K."/>
            <person name="Yi H."/>
        </authorList>
    </citation>
    <scope>NUCLEOTIDE SEQUENCE [LARGE SCALE GENOMIC DNA]</scope>
    <source>
        <strain evidence="2 3">KACC 17473</strain>
    </source>
</reference>
<keyword evidence="3" id="KW-1185">Reference proteome</keyword>
<organism evidence="2 3">
    <name type="scientific">Polaribacter atrinae</name>
    <dbReference type="NCBI Taxonomy" id="1333662"/>
    <lineage>
        <taxon>Bacteria</taxon>
        <taxon>Pseudomonadati</taxon>
        <taxon>Bacteroidota</taxon>
        <taxon>Flavobacteriia</taxon>
        <taxon>Flavobacteriales</taxon>
        <taxon>Flavobacteriaceae</taxon>
    </lineage>
</organism>
<dbReference type="GO" id="GO:0003824">
    <property type="term" value="F:catalytic activity"/>
    <property type="evidence" value="ECO:0007669"/>
    <property type="project" value="InterPro"/>
</dbReference>
<feature type="domain" description="PLD phosphodiesterase" evidence="1">
    <location>
        <begin position="98"/>
        <end position="128"/>
    </location>
</feature>
<dbReference type="InterPro" id="IPR001736">
    <property type="entry name" value="PLipase_D/transphosphatidylase"/>
</dbReference>
<accession>A0A176SYK8</accession>
<dbReference type="CDD" id="cd09117">
    <property type="entry name" value="PLDc_Bfil_DEXD_like"/>
    <property type="match status" value="1"/>
</dbReference>
<gene>
    <name evidence="2" type="ORF">LPB303_16880</name>
</gene>
<proteinExistence type="predicted"/>
<name>A0A176SYK8_9FLAO</name>